<sequence>MKKVSVLAVLFFVALIAQAQTVDEILSKYYEATGGKDKWLALQSIRMTGKGKVQGMDIPVFMTQKAPNKQILKLNVQGKEFVQMAFDGTTGWSTNFMSQKPEKMAAEDSENLKQETQLQDSFINYKEKGYKAELEGKETIEGTECHKIKLTKKPVMVDGKAEENVSYYFFSVADNVPIMVRSYVKKGQAKGTAIDTFMSDYQEVNGLFMPYSITQKVNGQTAFSMTADKIETNIAVDDKEFAFPNEG</sequence>
<feature type="chain" id="PRO_5046611604" description="Outer membrane lipoprotein-sorting protein" evidence="1">
    <location>
        <begin position="20"/>
        <end position="247"/>
    </location>
</feature>
<dbReference type="Gene3D" id="2.50.20.10">
    <property type="entry name" value="Lipoprotein localisation LolA/LolB/LppX"/>
    <property type="match status" value="1"/>
</dbReference>
<organism evidence="2 3">
    <name type="scientific">Nibrella saemangeumensis</name>
    <dbReference type="NCBI Taxonomy" id="1084526"/>
    <lineage>
        <taxon>Bacteria</taxon>
        <taxon>Pseudomonadati</taxon>
        <taxon>Bacteroidota</taxon>
        <taxon>Cytophagia</taxon>
        <taxon>Cytophagales</taxon>
        <taxon>Spirosomataceae</taxon>
        <taxon>Nibrella</taxon>
    </lineage>
</organism>
<accession>A0ABP8NE21</accession>
<comment type="caution">
    <text evidence="2">The sequence shown here is derived from an EMBL/GenBank/DDBJ whole genome shotgun (WGS) entry which is preliminary data.</text>
</comment>
<proteinExistence type="predicted"/>
<dbReference type="RefSeq" id="WP_345247050.1">
    <property type="nucleotide sequence ID" value="NZ_BAABHD010000076.1"/>
</dbReference>
<gene>
    <name evidence="2" type="ORF">GCM10023189_43540</name>
</gene>
<dbReference type="EMBL" id="BAABHD010000076">
    <property type="protein sequence ID" value="GAA4464375.1"/>
    <property type="molecule type" value="Genomic_DNA"/>
</dbReference>
<evidence type="ECO:0000256" key="1">
    <source>
        <dbReference type="SAM" id="SignalP"/>
    </source>
</evidence>
<evidence type="ECO:0008006" key="4">
    <source>
        <dbReference type="Google" id="ProtNLM"/>
    </source>
</evidence>
<evidence type="ECO:0000313" key="3">
    <source>
        <dbReference type="Proteomes" id="UP001501175"/>
    </source>
</evidence>
<protein>
    <recommendedName>
        <fullName evidence="4">Outer membrane lipoprotein-sorting protein</fullName>
    </recommendedName>
</protein>
<reference evidence="3" key="1">
    <citation type="journal article" date="2019" name="Int. J. Syst. Evol. Microbiol.">
        <title>The Global Catalogue of Microorganisms (GCM) 10K type strain sequencing project: providing services to taxonomists for standard genome sequencing and annotation.</title>
        <authorList>
            <consortium name="The Broad Institute Genomics Platform"/>
            <consortium name="The Broad Institute Genome Sequencing Center for Infectious Disease"/>
            <person name="Wu L."/>
            <person name="Ma J."/>
        </authorList>
    </citation>
    <scope>NUCLEOTIDE SEQUENCE [LARGE SCALE GENOMIC DNA]</scope>
    <source>
        <strain evidence="3">JCM 17927</strain>
    </source>
</reference>
<dbReference type="Proteomes" id="UP001501175">
    <property type="component" value="Unassembled WGS sequence"/>
</dbReference>
<name>A0ABP8NE21_9BACT</name>
<feature type="signal peptide" evidence="1">
    <location>
        <begin position="1"/>
        <end position="19"/>
    </location>
</feature>
<keyword evidence="1" id="KW-0732">Signal</keyword>
<evidence type="ECO:0000313" key="2">
    <source>
        <dbReference type="EMBL" id="GAA4464375.1"/>
    </source>
</evidence>
<keyword evidence="3" id="KW-1185">Reference proteome</keyword>